<dbReference type="GO" id="GO:0005254">
    <property type="term" value="F:chloride channel activity"/>
    <property type="evidence" value="ECO:0007669"/>
    <property type="project" value="UniProtKB-KW"/>
</dbReference>
<dbReference type="SUPFAM" id="SSF116726">
    <property type="entry name" value="TrkA C-terminal domain-like"/>
    <property type="match status" value="1"/>
</dbReference>
<feature type="domain" description="RCK C-terminal" evidence="11">
    <location>
        <begin position="435"/>
        <end position="516"/>
    </location>
</feature>
<dbReference type="InterPro" id="IPR001807">
    <property type="entry name" value="ClC"/>
</dbReference>
<keyword evidence="8" id="KW-0868">Chloride</keyword>
<evidence type="ECO:0000256" key="8">
    <source>
        <dbReference type="ARBA" id="ARBA00023214"/>
    </source>
</evidence>
<evidence type="ECO:0000256" key="5">
    <source>
        <dbReference type="ARBA" id="ARBA00023065"/>
    </source>
</evidence>
<dbReference type="InterPro" id="IPR006037">
    <property type="entry name" value="RCK_C"/>
</dbReference>
<keyword evidence="7" id="KW-0869">Chloride channel</keyword>
<dbReference type="GO" id="GO:0006813">
    <property type="term" value="P:potassium ion transport"/>
    <property type="evidence" value="ECO:0007669"/>
    <property type="project" value="InterPro"/>
</dbReference>
<dbReference type="InterPro" id="IPR014743">
    <property type="entry name" value="Cl-channel_core"/>
</dbReference>
<dbReference type="GO" id="GO:0008324">
    <property type="term" value="F:monoatomic cation transmembrane transporter activity"/>
    <property type="evidence" value="ECO:0007669"/>
    <property type="project" value="InterPro"/>
</dbReference>
<keyword evidence="2" id="KW-0813">Transport</keyword>
<keyword evidence="6 10" id="KW-0472">Membrane</keyword>
<feature type="transmembrane region" description="Helical" evidence="10">
    <location>
        <begin position="396"/>
        <end position="416"/>
    </location>
</feature>
<feature type="transmembrane region" description="Helical" evidence="10">
    <location>
        <begin position="20"/>
        <end position="41"/>
    </location>
</feature>
<organism evidence="12 13">
    <name type="scientific">Paenibacillus polymyxa</name>
    <name type="common">Bacillus polymyxa</name>
    <dbReference type="NCBI Taxonomy" id="1406"/>
    <lineage>
        <taxon>Bacteria</taxon>
        <taxon>Bacillati</taxon>
        <taxon>Bacillota</taxon>
        <taxon>Bacilli</taxon>
        <taxon>Bacillales</taxon>
        <taxon>Paenibacillaceae</taxon>
        <taxon>Paenibacillus</taxon>
    </lineage>
</organism>
<proteinExistence type="predicted"/>
<feature type="transmembrane region" description="Helical" evidence="10">
    <location>
        <begin position="333"/>
        <end position="353"/>
    </location>
</feature>
<evidence type="ECO:0000256" key="4">
    <source>
        <dbReference type="ARBA" id="ARBA00022989"/>
    </source>
</evidence>
<evidence type="ECO:0000313" key="13">
    <source>
        <dbReference type="Proteomes" id="UP000650605"/>
    </source>
</evidence>
<evidence type="ECO:0000256" key="1">
    <source>
        <dbReference type="ARBA" id="ARBA00004141"/>
    </source>
</evidence>
<evidence type="ECO:0000313" key="12">
    <source>
        <dbReference type="EMBL" id="MBM0634875.1"/>
    </source>
</evidence>
<dbReference type="SUPFAM" id="SSF81340">
    <property type="entry name" value="Clc chloride channel"/>
    <property type="match status" value="1"/>
</dbReference>
<dbReference type="InterPro" id="IPR050368">
    <property type="entry name" value="ClC-type_chloride_channel"/>
</dbReference>
<keyword evidence="3 10" id="KW-0812">Transmembrane</keyword>
<dbReference type="CDD" id="cd01031">
    <property type="entry name" value="EriC"/>
    <property type="match status" value="1"/>
</dbReference>
<dbReference type="Gene3D" id="3.30.70.1450">
    <property type="entry name" value="Regulator of K+ conductance, C-terminal domain"/>
    <property type="match status" value="1"/>
</dbReference>
<dbReference type="RefSeq" id="WP_165148891.1">
    <property type="nucleotide sequence ID" value="NZ_JAEHFQ010000010.1"/>
</dbReference>
<comment type="subcellular location">
    <subcellularLocation>
        <location evidence="1">Membrane</location>
        <topology evidence="1">Multi-pass membrane protein</topology>
    </subcellularLocation>
</comment>
<sequence length="533" mass="58353">MERNDTQKTLATWFNFKFRLLIGGIVVGLLSGSVVVLFRFVLEESLERVLEFYHYQLRHMWIVPLWFVILVIVGWVTGMTVKKQPAISGSGIPQVKAVLQNKLNMNWWKALTAKFLGGAISIGSGLSLGREGPSIQIGALTAQGFSRLMSKSKTEENILITCGASAGLAAAFNAPIAGVIFALEEIHLNFSPLILIASLASSLVADFVSKEFFGMSPVFHFMNVGPVPLNQYVHLLILGIIVGIMGVVFNKSIYAFQDFYLKMTWLPAPYRPILPFVMSGALGLSMPLLLGGGNGLVNDLITDSFSLKFLLVILILKFLFTMFSYGSSAPGGIFLPMLVIGALIGVMYSKFINGLWGMPVLSESSFLILAMAGYLTASLKAPITGIILITEMTGNFTNLLSTGVVCLVAYMTAELFRSHPVYEVLLERFLHQRKASGETEQSSSKVILEVPILQGSRLDGTQIKDFQWPAHCLIVSVKRGSDEKIPDGQMLLLAGDYLNILTSDRHAAYVHDCLKEPAGQSTDWIQGIPNEKT</sequence>
<dbReference type="PROSITE" id="PS51202">
    <property type="entry name" value="RCK_C"/>
    <property type="match status" value="1"/>
</dbReference>
<dbReference type="Pfam" id="PF02080">
    <property type="entry name" value="TrkA_C"/>
    <property type="match status" value="1"/>
</dbReference>
<evidence type="ECO:0000256" key="7">
    <source>
        <dbReference type="ARBA" id="ARBA00023173"/>
    </source>
</evidence>
<dbReference type="Pfam" id="PF00654">
    <property type="entry name" value="Voltage_CLC"/>
    <property type="match status" value="1"/>
</dbReference>
<feature type="transmembrane region" description="Helical" evidence="10">
    <location>
        <begin position="309"/>
        <end position="327"/>
    </location>
</feature>
<evidence type="ECO:0000256" key="9">
    <source>
        <dbReference type="ARBA" id="ARBA00023303"/>
    </source>
</evidence>
<dbReference type="PANTHER" id="PTHR43427:SF6">
    <property type="entry name" value="CHLORIDE CHANNEL PROTEIN CLC-E"/>
    <property type="match status" value="1"/>
</dbReference>
<keyword evidence="4 10" id="KW-1133">Transmembrane helix</keyword>
<gene>
    <name evidence="12" type="ORF">JDW19_17340</name>
</gene>
<feature type="transmembrane region" description="Helical" evidence="10">
    <location>
        <begin position="158"/>
        <end position="183"/>
    </location>
</feature>
<feature type="transmembrane region" description="Helical" evidence="10">
    <location>
        <begin position="229"/>
        <end position="253"/>
    </location>
</feature>
<evidence type="ECO:0000256" key="6">
    <source>
        <dbReference type="ARBA" id="ARBA00023136"/>
    </source>
</evidence>
<keyword evidence="9" id="KW-0407">Ion channel</keyword>
<dbReference type="PRINTS" id="PR00762">
    <property type="entry name" value="CLCHANNEL"/>
</dbReference>
<keyword evidence="5" id="KW-0406">Ion transport</keyword>
<dbReference type="Proteomes" id="UP000650605">
    <property type="component" value="Unassembled WGS sequence"/>
</dbReference>
<dbReference type="PANTHER" id="PTHR43427">
    <property type="entry name" value="CHLORIDE CHANNEL PROTEIN CLC-E"/>
    <property type="match status" value="1"/>
</dbReference>
<feature type="transmembrane region" description="Helical" evidence="10">
    <location>
        <begin position="61"/>
        <end position="81"/>
    </location>
</feature>
<reference evidence="12" key="1">
    <citation type="submission" date="2020-12" db="EMBL/GenBank/DDBJ databases">
        <title>Paenibacillus polymyxa LMG 27872: a double-edged sword.</title>
        <authorList>
            <person name="Langendries S."/>
            <person name="Garcia Mendez S."/>
            <person name="Beirinckx S."/>
            <person name="Viaene T."/>
            <person name="Baeyen S."/>
            <person name="Goeminne G."/>
            <person name="Willems A."/>
            <person name="Debode J."/>
            <person name="Goormachtig S."/>
        </authorList>
    </citation>
    <scope>NUCLEOTIDE SEQUENCE</scope>
    <source>
        <strain evidence="12">LMG 27872</strain>
    </source>
</reference>
<dbReference type="InterPro" id="IPR036721">
    <property type="entry name" value="RCK_C_sf"/>
</dbReference>
<dbReference type="GO" id="GO:0034707">
    <property type="term" value="C:chloride channel complex"/>
    <property type="evidence" value="ECO:0007669"/>
    <property type="project" value="UniProtKB-KW"/>
</dbReference>
<feature type="transmembrane region" description="Helical" evidence="10">
    <location>
        <begin position="273"/>
        <end position="297"/>
    </location>
</feature>
<comment type="caution">
    <text evidence="12">The sequence shown here is derived from an EMBL/GenBank/DDBJ whole genome shotgun (WGS) entry which is preliminary data.</text>
</comment>
<dbReference type="Gene3D" id="1.10.3080.10">
    <property type="entry name" value="Clc chloride channel"/>
    <property type="match status" value="1"/>
</dbReference>
<protein>
    <submittedName>
        <fullName evidence="12">ClC family H(+)/Cl(-) exchange transporter</fullName>
    </submittedName>
</protein>
<evidence type="ECO:0000256" key="3">
    <source>
        <dbReference type="ARBA" id="ARBA00022692"/>
    </source>
</evidence>
<evidence type="ECO:0000256" key="2">
    <source>
        <dbReference type="ARBA" id="ARBA00022448"/>
    </source>
</evidence>
<dbReference type="AlphaFoldDB" id="A0A8I1J2X8"/>
<accession>A0A8I1J2X8</accession>
<feature type="transmembrane region" description="Helical" evidence="10">
    <location>
        <begin position="365"/>
        <end position="390"/>
    </location>
</feature>
<name>A0A8I1J2X8_PAEPO</name>
<dbReference type="EMBL" id="JAEHFQ010000010">
    <property type="protein sequence ID" value="MBM0634875.1"/>
    <property type="molecule type" value="Genomic_DNA"/>
</dbReference>
<evidence type="ECO:0000256" key="10">
    <source>
        <dbReference type="SAM" id="Phobius"/>
    </source>
</evidence>
<evidence type="ECO:0000259" key="11">
    <source>
        <dbReference type="PROSITE" id="PS51202"/>
    </source>
</evidence>